<dbReference type="InterPro" id="IPR011701">
    <property type="entry name" value="MFS"/>
</dbReference>
<proteinExistence type="predicted"/>
<dbReference type="PROSITE" id="PS50850">
    <property type="entry name" value="MFS"/>
    <property type="match status" value="1"/>
</dbReference>
<dbReference type="GO" id="GO:0005886">
    <property type="term" value="C:plasma membrane"/>
    <property type="evidence" value="ECO:0007669"/>
    <property type="project" value="UniProtKB-SubCell"/>
</dbReference>
<evidence type="ECO:0000256" key="7">
    <source>
        <dbReference type="SAM" id="Phobius"/>
    </source>
</evidence>
<feature type="transmembrane region" description="Helical" evidence="7">
    <location>
        <begin position="184"/>
        <end position="201"/>
    </location>
</feature>
<dbReference type="InterPro" id="IPR020846">
    <property type="entry name" value="MFS_dom"/>
</dbReference>
<dbReference type="Pfam" id="PF07690">
    <property type="entry name" value="MFS_1"/>
    <property type="match status" value="1"/>
</dbReference>
<feature type="compositionally biased region" description="Low complexity" evidence="6">
    <location>
        <begin position="10"/>
        <end position="20"/>
    </location>
</feature>
<dbReference type="PROSITE" id="PS00216">
    <property type="entry name" value="SUGAR_TRANSPORT_1"/>
    <property type="match status" value="1"/>
</dbReference>
<keyword evidence="4 7" id="KW-0472">Membrane</keyword>
<protein>
    <recommendedName>
        <fullName evidence="8">Major facilitator superfamily (MFS) profile domain-containing protein</fullName>
    </recommendedName>
</protein>
<feature type="transmembrane region" description="Helical" evidence="7">
    <location>
        <begin position="120"/>
        <end position="145"/>
    </location>
</feature>
<dbReference type="PATRIC" id="fig|1348663.4.peg.3578"/>
<keyword evidence="2 7" id="KW-0812">Transmembrane</keyword>
<feature type="transmembrane region" description="Helical" evidence="7">
    <location>
        <begin position="65"/>
        <end position="87"/>
    </location>
</feature>
<dbReference type="GO" id="GO:0046677">
    <property type="term" value="P:response to antibiotic"/>
    <property type="evidence" value="ECO:0007669"/>
    <property type="project" value="UniProtKB-KW"/>
</dbReference>
<sequence>MEAKQSTNREAPAGAPAEPAGHPRSGEVIVLMSLCAGTLQAMAAAMNLAVPSIARSGLHPSPTALVWIVDAYLIAFACLLIPGGALADRLGRKGVLLAGLGLFTGGSLLAASAGNVPLLIAGRLVAGAGAALALPVTLGLLTLLVPPARRPHAVATWTASLAVGGILGNVVGGAVLQYLPWQGLFLVFGAAGALLLLTAAVRAPRTPRRPAPLDPAGSVLLAAAIVALIFGLIEGRERGWTSGPVLGSFAAAAVITTVCVLVGLRRRHPLLDPRVFTLRPVRAGTVGVTAAFAGAFAMFYVNAQYLTVAHGYSLALAGCALAPIAVAMTLASRSSTALVRRWGAKRVVALGFAALTVGLAAFSLVGADTPYALYVLCPALALAGIGLALPPLSGGIMTALPADRAGMGSGLNGAAREVGSALGVAAMGTALGANAAGTGAPAADLAAAMDSGFRAVTVAVALAALLVVRWTD</sequence>
<feature type="transmembrane region" description="Helical" evidence="7">
    <location>
        <begin position="309"/>
        <end position="331"/>
    </location>
</feature>
<reference evidence="9 10" key="1">
    <citation type="submission" date="2014-05" db="EMBL/GenBank/DDBJ databases">
        <title>Draft Genome Sequence of Kitasatospora cheerisanensis KCTC 2395.</title>
        <authorList>
            <person name="Nam D.H."/>
        </authorList>
    </citation>
    <scope>NUCLEOTIDE SEQUENCE [LARGE SCALE GENOMIC DNA]</scope>
    <source>
        <strain evidence="9 10">KCTC 2395</strain>
    </source>
</reference>
<dbReference type="InterPro" id="IPR005829">
    <property type="entry name" value="Sugar_transporter_CS"/>
</dbReference>
<evidence type="ECO:0000313" key="10">
    <source>
        <dbReference type="Proteomes" id="UP000027178"/>
    </source>
</evidence>
<organism evidence="9 10">
    <name type="scientific">Kitasatospora cheerisanensis KCTC 2395</name>
    <dbReference type="NCBI Taxonomy" id="1348663"/>
    <lineage>
        <taxon>Bacteria</taxon>
        <taxon>Bacillati</taxon>
        <taxon>Actinomycetota</taxon>
        <taxon>Actinomycetes</taxon>
        <taxon>Kitasatosporales</taxon>
        <taxon>Streptomycetaceae</taxon>
        <taxon>Kitasatospora</taxon>
    </lineage>
</organism>
<dbReference type="CDD" id="cd17321">
    <property type="entry name" value="MFS_MMR_MDR_like"/>
    <property type="match status" value="1"/>
</dbReference>
<feature type="transmembrane region" description="Helical" evidence="7">
    <location>
        <begin position="28"/>
        <end position="53"/>
    </location>
</feature>
<keyword evidence="3 7" id="KW-1133">Transmembrane helix</keyword>
<comment type="caution">
    <text evidence="9">The sequence shown here is derived from an EMBL/GenBank/DDBJ whole genome shotgun (WGS) entry which is preliminary data.</text>
</comment>
<feature type="transmembrane region" description="Helical" evidence="7">
    <location>
        <begin position="94"/>
        <end position="114"/>
    </location>
</feature>
<evidence type="ECO:0000256" key="5">
    <source>
        <dbReference type="ARBA" id="ARBA00023251"/>
    </source>
</evidence>
<feature type="transmembrane region" description="Helical" evidence="7">
    <location>
        <begin position="343"/>
        <end position="365"/>
    </location>
</feature>
<dbReference type="AlphaFoldDB" id="A0A066Z374"/>
<feature type="transmembrane region" description="Helical" evidence="7">
    <location>
        <begin position="285"/>
        <end position="303"/>
    </location>
</feature>
<feature type="domain" description="Major facilitator superfamily (MFS) profile" evidence="8">
    <location>
        <begin position="28"/>
        <end position="472"/>
    </location>
</feature>
<gene>
    <name evidence="9" type="ORF">KCH_37170</name>
</gene>
<dbReference type="EMBL" id="JNBY01000092">
    <property type="protein sequence ID" value="KDN84625.1"/>
    <property type="molecule type" value="Genomic_DNA"/>
</dbReference>
<dbReference type="InterPro" id="IPR036259">
    <property type="entry name" value="MFS_trans_sf"/>
</dbReference>
<keyword evidence="10" id="KW-1185">Reference proteome</keyword>
<dbReference type="SUPFAM" id="SSF103473">
    <property type="entry name" value="MFS general substrate transporter"/>
    <property type="match status" value="1"/>
</dbReference>
<dbReference type="Gene3D" id="1.20.1720.10">
    <property type="entry name" value="Multidrug resistance protein D"/>
    <property type="match status" value="1"/>
</dbReference>
<evidence type="ECO:0000256" key="2">
    <source>
        <dbReference type="ARBA" id="ARBA00022692"/>
    </source>
</evidence>
<evidence type="ECO:0000313" key="9">
    <source>
        <dbReference type="EMBL" id="KDN84625.1"/>
    </source>
</evidence>
<dbReference type="HOGENOM" id="CLU_000960_28_2_11"/>
<feature type="transmembrane region" description="Helical" evidence="7">
    <location>
        <begin position="157"/>
        <end position="178"/>
    </location>
</feature>
<evidence type="ECO:0000256" key="4">
    <source>
        <dbReference type="ARBA" id="ARBA00023136"/>
    </source>
</evidence>
<dbReference type="PANTHER" id="PTHR42718:SF48">
    <property type="entry name" value="CONSERVED TWO-DOMAIN MEMBRANE PROTEIN-RELATED"/>
    <property type="match status" value="1"/>
</dbReference>
<name>A0A066Z374_9ACTN</name>
<feature type="transmembrane region" description="Helical" evidence="7">
    <location>
        <begin position="453"/>
        <end position="471"/>
    </location>
</feature>
<evidence type="ECO:0000256" key="1">
    <source>
        <dbReference type="ARBA" id="ARBA00004651"/>
    </source>
</evidence>
<feature type="transmembrane region" description="Helical" evidence="7">
    <location>
        <begin position="245"/>
        <end position="264"/>
    </location>
</feature>
<accession>A0A066Z374</accession>
<evidence type="ECO:0000259" key="8">
    <source>
        <dbReference type="PROSITE" id="PS50850"/>
    </source>
</evidence>
<feature type="region of interest" description="Disordered" evidence="6">
    <location>
        <begin position="1"/>
        <end position="22"/>
    </location>
</feature>
<dbReference type="Gene3D" id="1.20.1250.20">
    <property type="entry name" value="MFS general substrate transporter like domains"/>
    <property type="match status" value="1"/>
</dbReference>
<dbReference type="PANTHER" id="PTHR42718">
    <property type="entry name" value="MAJOR FACILITATOR SUPERFAMILY MULTIDRUG TRANSPORTER MFSC"/>
    <property type="match status" value="1"/>
</dbReference>
<evidence type="ECO:0000256" key="6">
    <source>
        <dbReference type="SAM" id="MobiDB-lite"/>
    </source>
</evidence>
<comment type="subcellular location">
    <subcellularLocation>
        <location evidence="1">Cell membrane</location>
        <topology evidence="1">Multi-pass membrane protein</topology>
    </subcellularLocation>
</comment>
<dbReference type="GO" id="GO:0022857">
    <property type="term" value="F:transmembrane transporter activity"/>
    <property type="evidence" value="ECO:0007669"/>
    <property type="project" value="InterPro"/>
</dbReference>
<dbReference type="eggNOG" id="COG2814">
    <property type="taxonomic scope" value="Bacteria"/>
</dbReference>
<dbReference type="Proteomes" id="UP000027178">
    <property type="component" value="Unassembled WGS sequence"/>
</dbReference>
<feature type="transmembrane region" description="Helical" evidence="7">
    <location>
        <begin position="213"/>
        <end position="233"/>
    </location>
</feature>
<evidence type="ECO:0000256" key="3">
    <source>
        <dbReference type="ARBA" id="ARBA00022989"/>
    </source>
</evidence>
<keyword evidence="5" id="KW-0046">Antibiotic resistance</keyword>